<proteinExistence type="predicted"/>
<protein>
    <submittedName>
        <fullName evidence="1">Uncharacterized protein</fullName>
    </submittedName>
</protein>
<reference evidence="1" key="1">
    <citation type="journal article" date="2022" name="bioRxiv">
        <title>Sequencing and chromosome-scale assembly of the giantPleurodeles waltlgenome.</title>
        <authorList>
            <person name="Brown T."/>
            <person name="Elewa A."/>
            <person name="Iarovenko S."/>
            <person name="Subramanian E."/>
            <person name="Araus A.J."/>
            <person name="Petzold A."/>
            <person name="Susuki M."/>
            <person name="Suzuki K.-i.T."/>
            <person name="Hayashi T."/>
            <person name="Toyoda A."/>
            <person name="Oliveira C."/>
            <person name="Osipova E."/>
            <person name="Leigh N.D."/>
            <person name="Simon A."/>
            <person name="Yun M.H."/>
        </authorList>
    </citation>
    <scope>NUCLEOTIDE SEQUENCE</scope>
    <source>
        <strain evidence="1">20211129_DDA</strain>
        <tissue evidence="1">Liver</tissue>
    </source>
</reference>
<dbReference type="Proteomes" id="UP001066276">
    <property type="component" value="Chromosome 9"/>
</dbReference>
<sequence length="138" mass="14256">MEAGHGARPLPCPISRPAARHQGELLTLPPALRTPSRGTSVGVADPPLITCVALGSRLLPQGHHPPGQILGPTAVTLRSEAAETGADDQTSCGIRAGTSSCLGELVSECPVGNLTWLLPLDVHYISVQIKGNAIFGEN</sequence>
<evidence type="ECO:0000313" key="1">
    <source>
        <dbReference type="EMBL" id="KAJ1109829.1"/>
    </source>
</evidence>
<dbReference type="EMBL" id="JANPWB010000013">
    <property type="protein sequence ID" value="KAJ1109829.1"/>
    <property type="molecule type" value="Genomic_DNA"/>
</dbReference>
<organism evidence="1 2">
    <name type="scientific">Pleurodeles waltl</name>
    <name type="common">Iberian ribbed newt</name>
    <dbReference type="NCBI Taxonomy" id="8319"/>
    <lineage>
        <taxon>Eukaryota</taxon>
        <taxon>Metazoa</taxon>
        <taxon>Chordata</taxon>
        <taxon>Craniata</taxon>
        <taxon>Vertebrata</taxon>
        <taxon>Euteleostomi</taxon>
        <taxon>Amphibia</taxon>
        <taxon>Batrachia</taxon>
        <taxon>Caudata</taxon>
        <taxon>Salamandroidea</taxon>
        <taxon>Salamandridae</taxon>
        <taxon>Pleurodelinae</taxon>
        <taxon>Pleurodeles</taxon>
    </lineage>
</organism>
<accession>A0AAV7N316</accession>
<dbReference type="AlphaFoldDB" id="A0AAV7N316"/>
<comment type="caution">
    <text evidence="1">The sequence shown here is derived from an EMBL/GenBank/DDBJ whole genome shotgun (WGS) entry which is preliminary data.</text>
</comment>
<gene>
    <name evidence="1" type="ORF">NDU88_007187</name>
</gene>
<evidence type="ECO:0000313" key="2">
    <source>
        <dbReference type="Proteomes" id="UP001066276"/>
    </source>
</evidence>
<keyword evidence="2" id="KW-1185">Reference proteome</keyword>
<name>A0AAV7N316_PLEWA</name>